<dbReference type="GO" id="GO:0008168">
    <property type="term" value="F:methyltransferase activity"/>
    <property type="evidence" value="ECO:0007669"/>
    <property type="project" value="UniProtKB-KW"/>
</dbReference>
<proteinExistence type="predicted"/>
<keyword evidence="2" id="KW-0808">Transferase</keyword>
<dbReference type="InterPro" id="IPR029063">
    <property type="entry name" value="SAM-dependent_MTases_sf"/>
</dbReference>
<evidence type="ECO:0000256" key="2">
    <source>
        <dbReference type="ARBA" id="ARBA00022679"/>
    </source>
</evidence>
<dbReference type="SUPFAM" id="SSF53335">
    <property type="entry name" value="S-adenosyl-L-methionine-dependent methyltransferases"/>
    <property type="match status" value="1"/>
</dbReference>
<dbReference type="Gene3D" id="3.40.50.150">
    <property type="entry name" value="Vaccinia Virus protein VP39"/>
    <property type="match status" value="1"/>
</dbReference>
<accession>A0ABM7REE8</accession>
<keyword evidence="5" id="KW-1185">Reference proteome</keyword>
<protein>
    <submittedName>
        <fullName evidence="4">Methyltransferase type 11</fullName>
    </submittedName>
</protein>
<dbReference type="CDD" id="cd02440">
    <property type="entry name" value="AdoMet_MTases"/>
    <property type="match status" value="1"/>
</dbReference>
<evidence type="ECO:0000313" key="4">
    <source>
        <dbReference type="EMBL" id="BCX46154.1"/>
    </source>
</evidence>
<dbReference type="InterPro" id="IPR041698">
    <property type="entry name" value="Methyltransf_25"/>
</dbReference>
<feature type="domain" description="Methyltransferase" evidence="3">
    <location>
        <begin position="45"/>
        <end position="134"/>
    </location>
</feature>
<dbReference type="GO" id="GO:0032259">
    <property type="term" value="P:methylation"/>
    <property type="evidence" value="ECO:0007669"/>
    <property type="project" value="UniProtKB-KW"/>
</dbReference>
<dbReference type="PANTHER" id="PTHR43861:SF1">
    <property type="entry name" value="TRANS-ACONITATE 2-METHYLTRANSFERASE"/>
    <property type="match status" value="1"/>
</dbReference>
<dbReference type="Pfam" id="PF13649">
    <property type="entry name" value="Methyltransf_25"/>
    <property type="match status" value="1"/>
</dbReference>
<reference evidence="4 5" key="1">
    <citation type="submission" date="2021-06" db="EMBL/GenBank/DDBJ databases">
        <title>Complete genome of Haloferula helveola possessing various polysaccharide degrading enzymes.</title>
        <authorList>
            <person name="Takami H."/>
            <person name="Huang C."/>
            <person name="Hamasaki K."/>
        </authorList>
    </citation>
    <scope>NUCLEOTIDE SEQUENCE [LARGE SCALE GENOMIC DNA]</scope>
    <source>
        <strain evidence="4 5">CN-1</strain>
    </source>
</reference>
<name>A0ABM7REE8_9BACT</name>
<evidence type="ECO:0000256" key="1">
    <source>
        <dbReference type="ARBA" id="ARBA00022603"/>
    </source>
</evidence>
<sequence>MKPEDVAASYDRLASHWDGDLFHRENGIAQHRRALAFLDHRGRAIDIGCGSSGRIVDLLLSEGFDTEALDISTEMLALARRRHPDLTFHHADICKWTPPGLYDFVSAWDSIWHVPMDEQEPVLRKLFNALSPGGICIFTSGGLDEPSDTDNPCMGEPMYTAAPGIPALLEAVSDCGCVCRHLEYDQFPEKHLYLIVQKQAHPSG</sequence>
<dbReference type="Proteomes" id="UP001374893">
    <property type="component" value="Chromosome"/>
</dbReference>
<keyword evidence="1 4" id="KW-0489">Methyltransferase</keyword>
<dbReference type="RefSeq" id="WP_338687531.1">
    <property type="nucleotide sequence ID" value="NZ_AP024702.1"/>
</dbReference>
<organism evidence="4 5">
    <name type="scientific">Haloferula helveola</name>
    <dbReference type="NCBI Taxonomy" id="490095"/>
    <lineage>
        <taxon>Bacteria</taxon>
        <taxon>Pseudomonadati</taxon>
        <taxon>Verrucomicrobiota</taxon>
        <taxon>Verrucomicrobiia</taxon>
        <taxon>Verrucomicrobiales</taxon>
        <taxon>Verrucomicrobiaceae</taxon>
        <taxon>Haloferula</taxon>
    </lineage>
</organism>
<dbReference type="EMBL" id="AP024702">
    <property type="protein sequence ID" value="BCX46154.1"/>
    <property type="molecule type" value="Genomic_DNA"/>
</dbReference>
<gene>
    <name evidence="4" type="ORF">HAHE_00620</name>
</gene>
<dbReference type="PANTHER" id="PTHR43861">
    <property type="entry name" value="TRANS-ACONITATE 2-METHYLTRANSFERASE-RELATED"/>
    <property type="match status" value="1"/>
</dbReference>
<evidence type="ECO:0000313" key="5">
    <source>
        <dbReference type="Proteomes" id="UP001374893"/>
    </source>
</evidence>
<evidence type="ECO:0000259" key="3">
    <source>
        <dbReference type="Pfam" id="PF13649"/>
    </source>
</evidence>